<evidence type="ECO:0000256" key="6">
    <source>
        <dbReference type="SAM" id="MobiDB-lite"/>
    </source>
</evidence>
<keyword evidence="4" id="KW-0347">Helicase</keyword>
<dbReference type="EC" id="3.6.4.13" evidence="1"/>
<dbReference type="PROSITE" id="PS51194">
    <property type="entry name" value="HELICASE_CTER"/>
    <property type="match status" value="1"/>
</dbReference>
<dbReference type="PANTHER" id="PTHR47958">
    <property type="entry name" value="ATP-DEPENDENT RNA HELICASE DBP3"/>
    <property type="match status" value="1"/>
</dbReference>
<sequence>MLKKEIKEEMKENKPNRLEKRDRKEVAASAETNTMQNEPNSSRFYSSNVRHVEVSRTELADTRFPSHIHYSWKPPHNIRKHTSAEFAALRQEMRVEVTGRNLPPIIPQFHQMRLPKFLQNLLRSLSLTKPTSLQMQCIPSILQGRNILSISPHHSGKHLSYAIPLFLFSMEEEMKLQILSNEGPIALILCSSRDAASAAYSLNHALRDETRLQLRISLCCGGDSKTDQIAQLRKGVHIVVGTAGRVRELLEEGALSLHICKVVCLDELDRSFLTELNRIFGFMTHVHQTLLFHSALKGSLLEDLKEQLRDPVVINAASRVQTRSDVKYAVEFVKSSEKNVFVVRNCLNQTAPPVLIVCRNEKNVDFLQEYFLLKGIDSVSVTNTRTPQEKDDALNAFREGKADVLICTDAALGNETIKEVNHVIHYDIPSDYAVFMDRLNFLRPNGISTALVGSSAPQKAVVEMKLLLLKTGREVPTWLQQVRDETGVPSVQSNRCLWCGSRNHYIVNCPQL</sequence>
<accession>D8MAK3</accession>
<dbReference type="InterPro" id="IPR001650">
    <property type="entry name" value="Helicase_C-like"/>
</dbReference>
<evidence type="ECO:0000313" key="9">
    <source>
        <dbReference type="EMBL" id="CBK25092.2"/>
    </source>
</evidence>
<reference evidence="9" key="1">
    <citation type="submission" date="2010-02" db="EMBL/GenBank/DDBJ databases">
        <title>Sequencing and annotation of the Blastocystis hominis genome.</title>
        <authorList>
            <person name="Wincker P."/>
        </authorList>
    </citation>
    <scope>NUCLEOTIDE SEQUENCE</scope>
    <source>
        <strain evidence="9">Singapore isolate B</strain>
    </source>
</reference>
<dbReference type="GO" id="GO:0003676">
    <property type="term" value="F:nucleic acid binding"/>
    <property type="evidence" value="ECO:0007669"/>
    <property type="project" value="InterPro"/>
</dbReference>
<name>D8MAK3_BLAHO</name>
<dbReference type="GO" id="GO:0016787">
    <property type="term" value="F:hydrolase activity"/>
    <property type="evidence" value="ECO:0007669"/>
    <property type="project" value="UniProtKB-KW"/>
</dbReference>
<dbReference type="InterPro" id="IPR011545">
    <property type="entry name" value="DEAD/DEAH_box_helicase_dom"/>
</dbReference>
<keyword evidence="5" id="KW-0067">ATP-binding</keyword>
<dbReference type="PROSITE" id="PS51192">
    <property type="entry name" value="HELICASE_ATP_BIND_1"/>
    <property type="match status" value="1"/>
</dbReference>
<dbReference type="Pfam" id="PF00271">
    <property type="entry name" value="Helicase_C"/>
    <property type="match status" value="1"/>
</dbReference>
<dbReference type="SMART" id="SM00487">
    <property type="entry name" value="DEXDc"/>
    <property type="match status" value="1"/>
</dbReference>
<evidence type="ECO:0000256" key="5">
    <source>
        <dbReference type="ARBA" id="ARBA00022840"/>
    </source>
</evidence>
<feature type="domain" description="Helicase C-terminal" evidence="8">
    <location>
        <begin position="325"/>
        <end position="483"/>
    </location>
</feature>
<feature type="domain" description="Helicase ATP-binding" evidence="7">
    <location>
        <begin position="138"/>
        <end position="314"/>
    </location>
</feature>
<dbReference type="RefSeq" id="XP_012899140.1">
    <property type="nucleotide sequence ID" value="XM_013043686.1"/>
</dbReference>
<keyword evidence="3" id="KW-0378">Hydrolase</keyword>
<evidence type="ECO:0000256" key="4">
    <source>
        <dbReference type="ARBA" id="ARBA00022806"/>
    </source>
</evidence>
<feature type="region of interest" description="Disordered" evidence="6">
    <location>
        <begin position="1"/>
        <end position="43"/>
    </location>
</feature>
<dbReference type="EMBL" id="FN668690">
    <property type="protein sequence ID" value="CBK25092.2"/>
    <property type="molecule type" value="Genomic_DNA"/>
</dbReference>
<dbReference type="Gene3D" id="3.40.50.300">
    <property type="entry name" value="P-loop containing nucleotide triphosphate hydrolases"/>
    <property type="match status" value="2"/>
</dbReference>
<evidence type="ECO:0000256" key="1">
    <source>
        <dbReference type="ARBA" id="ARBA00012552"/>
    </source>
</evidence>
<feature type="compositionally biased region" description="Polar residues" evidence="6">
    <location>
        <begin position="30"/>
        <end position="43"/>
    </location>
</feature>
<organism evidence="9">
    <name type="scientific">Blastocystis hominis</name>
    <dbReference type="NCBI Taxonomy" id="12968"/>
    <lineage>
        <taxon>Eukaryota</taxon>
        <taxon>Sar</taxon>
        <taxon>Stramenopiles</taxon>
        <taxon>Bigyra</taxon>
        <taxon>Opalozoa</taxon>
        <taxon>Opalinata</taxon>
        <taxon>Blastocystidae</taxon>
        <taxon>Blastocystis</taxon>
    </lineage>
</organism>
<dbReference type="InterPro" id="IPR014001">
    <property type="entry name" value="Helicase_ATP-bd"/>
</dbReference>
<keyword evidence="2" id="KW-0547">Nucleotide-binding</keyword>
<dbReference type="OrthoDB" id="196131at2759"/>
<dbReference type="SUPFAM" id="SSF52540">
    <property type="entry name" value="P-loop containing nucleoside triphosphate hydrolases"/>
    <property type="match status" value="2"/>
</dbReference>
<feature type="compositionally biased region" description="Basic and acidic residues" evidence="6">
    <location>
        <begin position="1"/>
        <end position="26"/>
    </location>
</feature>
<dbReference type="InParanoid" id="D8MAK3"/>
<evidence type="ECO:0000259" key="8">
    <source>
        <dbReference type="PROSITE" id="PS51194"/>
    </source>
</evidence>
<evidence type="ECO:0000256" key="3">
    <source>
        <dbReference type="ARBA" id="ARBA00022801"/>
    </source>
</evidence>
<dbReference type="GeneID" id="24921734"/>
<dbReference type="GO" id="GO:0005524">
    <property type="term" value="F:ATP binding"/>
    <property type="evidence" value="ECO:0007669"/>
    <property type="project" value="UniProtKB-KW"/>
</dbReference>
<evidence type="ECO:0000259" key="7">
    <source>
        <dbReference type="PROSITE" id="PS51192"/>
    </source>
</evidence>
<dbReference type="AlphaFoldDB" id="D8MAK3"/>
<dbReference type="InterPro" id="IPR027417">
    <property type="entry name" value="P-loop_NTPase"/>
</dbReference>
<dbReference type="Pfam" id="PF00270">
    <property type="entry name" value="DEAD"/>
    <property type="match status" value="1"/>
</dbReference>
<dbReference type="Proteomes" id="UP000008312">
    <property type="component" value="Unassembled WGS sequence"/>
</dbReference>
<gene>
    <name evidence="9" type="ORF">GSBLH_T00004728001</name>
</gene>
<protein>
    <recommendedName>
        <fullName evidence="1">RNA helicase</fullName>
        <ecNumber evidence="1">3.6.4.13</ecNumber>
    </recommendedName>
</protein>
<proteinExistence type="predicted"/>
<evidence type="ECO:0000256" key="2">
    <source>
        <dbReference type="ARBA" id="ARBA00022741"/>
    </source>
</evidence>
<keyword evidence="10" id="KW-1185">Reference proteome</keyword>
<dbReference type="GO" id="GO:0003724">
    <property type="term" value="F:RNA helicase activity"/>
    <property type="evidence" value="ECO:0007669"/>
    <property type="project" value="UniProtKB-EC"/>
</dbReference>
<evidence type="ECO:0000313" key="10">
    <source>
        <dbReference type="Proteomes" id="UP000008312"/>
    </source>
</evidence>